<evidence type="ECO:0000313" key="11">
    <source>
        <dbReference type="Proteomes" id="UP000012960"/>
    </source>
</evidence>
<evidence type="ECO:0000256" key="2">
    <source>
        <dbReference type="ARBA" id="ARBA00022692"/>
    </source>
</evidence>
<name>A0A804JHN5_MUSAM</name>
<dbReference type="OMA" id="NKFYPPC"/>
<dbReference type="OrthoDB" id="1888939at2759"/>
<feature type="domain" description="GTD-binding" evidence="8">
    <location>
        <begin position="785"/>
        <end position="883"/>
    </location>
</feature>
<reference evidence="9" key="1">
    <citation type="submission" date="2021-03" db="EMBL/GenBank/DDBJ databases">
        <authorList>
            <consortium name="Genoscope - CEA"/>
            <person name="William W."/>
        </authorList>
    </citation>
    <scope>NUCLEOTIDE SEQUENCE</scope>
    <source>
        <strain evidence="9">Doubled-haploid Pahang</strain>
    </source>
</reference>
<dbReference type="GO" id="GO:0080115">
    <property type="term" value="F:myosin XI tail binding"/>
    <property type="evidence" value="ECO:0007669"/>
    <property type="project" value="UniProtKB-ARBA"/>
</dbReference>
<dbReference type="EnsemblPlants" id="Ma06_t18480.3">
    <property type="protein sequence ID" value="Ma06_p18480.3"/>
    <property type="gene ID" value="Ma06_g18480"/>
</dbReference>
<dbReference type="PROSITE" id="PS51775">
    <property type="entry name" value="GTD_BINDING"/>
    <property type="match status" value="1"/>
</dbReference>
<feature type="transmembrane region" description="Helical" evidence="7">
    <location>
        <begin position="90"/>
        <end position="115"/>
    </location>
</feature>
<dbReference type="GO" id="GO:0016020">
    <property type="term" value="C:membrane"/>
    <property type="evidence" value="ECO:0007669"/>
    <property type="project" value="UniProtKB-SubCell"/>
</dbReference>
<dbReference type="EMBL" id="HG996471">
    <property type="protein sequence ID" value="CAG1846650.1"/>
    <property type="molecule type" value="Genomic_DNA"/>
</dbReference>
<dbReference type="EnsemblPlants" id="Ma06_t18480.1">
    <property type="protein sequence ID" value="Ma06_p18480.1"/>
    <property type="gene ID" value="Ma06_g18480"/>
</dbReference>
<evidence type="ECO:0000256" key="1">
    <source>
        <dbReference type="ARBA" id="ARBA00004167"/>
    </source>
</evidence>
<feature type="coiled-coil region" evidence="5">
    <location>
        <begin position="787"/>
        <end position="892"/>
    </location>
</feature>
<feature type="coiled-coil region" evidence="5">
    <location>
        <begin position="959"/>
        <end position="986"/>
    </location>
</feature>
<dbReference type="PANTHER" id="PTHR31448">
    <property type="entry name" value="MYOSIN-BINDING PROTEIN 2"/>
    <property type="match status" value="1"/>
</dbReference>
<evidence type="ECO:0000313" key="9">
    <source>
        <dbReference type="EMBL" id="CAG1846650.1"/>
    </source>
</evidence>
<feature type="region of interest" description="Disordered" evidence="6">
    <location>
        <begin position="1004"/>
        <end position="1029"/>
    </location>
</feature>
<protein>
    <submittedName>
        <fullName evidence="9">(wild Malaysian banana) hypothetical protein</fullName>
    </submittedName>
</protein>
<evidence type="ECO:0000256" key="6">
    <source>
        <dbReference type="SAM" id="MobiDB-lite"/>
    </source>
</evidence>
<dbReference type="InterPro" id="IPR007656">
    <property type="entry name" value="GTD-bd"/>
</dbReference>
<comment type="subcellular location">
    <subcellularLocation>
        <location evidence="1">Membrane</location>
        <topology evidence="1">Single-pass membrane protein</topology>
    </subcellularLocation>
</comment>
<dbReference type="InParanoid" id="A0A804JHN5"/>
<gene>
    <name evidence="9" type="ORF">GSMUA_164450.1</name>
</gene>
<dbReference type="Pfam" id="PF04576">
    <property type="entry name" value="Zein-binding"/>
    <property type="match status" value="1"/>
</dbReference>
<evidence type="ECO:0000313" key="10">
    <source>
        <dbReference type="EnsemblPlants" id="Ma06_p18480.1"/>
    </source>
</evidence>
<dbReference type="Gramene" id="Ma06_t18480.3">
    <property type="protein sequence ID" value="Ma06_p18480.3"/>
    <property type="gene ID" value="Ma06_g18480"/>
</dbReference>
<evidence type="ECO:0000256" key="7">
    <source>
        <dbReference type="SAM" id="Phobius"/>
    </source>
</evidence>
<accession>A0A804JHN5</accession>
<dbReference type="AlphaFoldDB" id="A0A804JHN5"/>
<dbReference type="InterPro" id="IPR039306">
    <property type="entry name" value="MYOB"/>
</dbReference>
<dbReference type="Proteomes" id="UP000012960">
    <property type="component" value="Unplaced"/>
</dbReference>
<feature type="region of interest" description="Disordered" evidence="6">
    <location>
        <begin position="898"/>
        <end position="952"/>
    </location>
</feature>
<keyword evidence="5" id="KW-0175">Coiled coil</keyword>
<dbReference type="FunCoup" id="A0A804JHN5">
    <property type="interactions" value="2860"/>
</dbReference>
<keyword evidence="2 7" id="KW-0812">Transmembrane</keyword>
<evidence type="ECO:0000256" key="4">
    <source>
        <dbReference type="ARBA" id="ARBA00023136"/>
    </source>
</evidence>
<keyword evidence="3 7" id="KW-1133">Transmembrane helix</keyword>
<keyword evidence="11" id="KW-1185">Reference proteome</keyword>
<evidence type="ECO:0000256" key="5">
    <source>
        <dbReference type="SAM" id="Coils"/>
    </source>
</evidence>
<sequence>MPPILSPHSYSGHTFPLLLLLLPSPLAGTSLSRSPIAIFVDKRYLLIAPVRSPQGLRSIIRSHRSIYIYPMAANKFATVLHRNSHRMAVILAYAILEWALIILLLLNGFFAYLIARFADYFGLKPPCIFCSRVDHLFQSDEGRRRCALRDLICDEHAAEVAKLGYCAHHRRLAEAGEMCEDCSSSSRPVEVAVLSWMKRIEEGEKDLRCSCCDVVLESGFYSPYLLVRPSVGNVEYDQKGNLVNEFVVGDRKVLREDDALCQEKVESGELVSEDQADGRHEEEEEIGEKFGGMEAIGTLISEREVEEIETLIEFSDAGRLVEDASLELLIRYPENIHGEDRLVPVELIDSATMTNRHVAYASGKQDQGELGHAGEAIKVLDTGSIGEEREAVAFLGGGTDVFKVNSSGYGEMQQDDRPFDIGSIAEEEKELLSATEMADIVEVNSLRNDGVEQEVMVLDVGCIIEETTLASAVGSADVTKKNSSEDVSAEHQVVDLEYTICMSEEEKTLVSAGERADSEMEGGQQHAVTLDKRSISDEEITLIPFEESDDTIEENFSDVDRAQQNSMTLDLGIISAEEKVSSLHILEGDDILEQNSVVLSASEPTGECLSDHQVVASLATPIITLKDAVVIQVESLMGEEDLPRTHAYEEENNLIDVETNCEISIGSEICDQEYMDHAHLHEPILMSENTQDQQTESYNETTATDKEISVTETEAIMITVENPDHVDVVVSQENNEIEEERAPETPTSVDGIHGLHKRFLFGRRESGTESLDGSVASEFEGCETLAVDQLKAALKAERKALSALYAELEEERSAAAIAANQTMAMITRLQEEKAAMQMEALQYQRMMDEQSEYDQEALELLNELMIKREREKQDLEKELEVYRNKVLHYEAMERRRMTKHKINGKARTSASSSAEDSDDLSFEFQEGDEHTYSPDESNQNTPSDAVLISGTDQGTERHLITLEESLADFEEERRSILEQLRALESKLFTLDGEDSHDSKVIDHVSDQNGHVSNGHREPPGDDLHDYANGFSDELETNRKQPSERRNMGFKGKQLLPLFDAISNENEDDICTEEGAADASPETISNIAEEQKKLAIEEEVYNINERLHALEADREFLKNCIGSLKKGDKGIHLLQEILEHLRDLRDVELRAMNSYDALASLSA</sequence>
<feature type="compositionally biased region" description="Polar residues" evidence="6">
    <location>
        <begin position="934"/>
        <end position="943"/>
    </location>
</feature>
<reference evidence="10" key="2">
    <citation type="submission" date="2021-05" db="UniProtKB">
        <authorList>
            <consortium name="EnsemblPlants"/>
        </authorList>
    </citation>
    <scope>IDENTIFICATION</scope>
    <source>
        <strain evidence="10">subsp. malaccensis</strain>
    </source>
</reference>
<evidence type="ECO:0000259" key="8">
    <source>
        <dbReference type="PROSITE" id="PS51775"/>
    </source>
</evidence>
<keyword evidence="4 7" id="KW-0472">Membrane</keyword>
<feature type="compositionally biased region" description="Basic and acidic residues" evidence="6">
    <location>
        <begin position="1014"/>
        <end position="1025"/>
    </location>
</feature>
<evidence type="ECO:0000256" key="3">
    <source>
        <dbReference type="ARBA" id="ARBA00022989"/>
    </source>
</evidence>
<dbReference type="Gramene" id="Ma06_t18480.1">
    <property type="protein sequence ID" value="Ma06_p18480.1"/>
    <property type="gene ID" value="Ma06_g18480"/>
</dbReference>
<organism evidence="10 11">
    <name type="scientific">Musa acuminata subsp. malaccensis</name>
    <name type="common">Wild banana</name>
    <name type="synonym">Musa malaccensis</name>
    <dbReference type="NCBI Taxonomy" id="214687"/>
    <lineage>
        <taxon>Eukaryota</taxon>
        <taxon>Viridiplantae</taxon>
        <taxon>Streptophyta</taxon>
        <taxon>Embryophyta</taxon>
        <taxon>Tracheophyta</taxon>
        <taxon>Spermatophyta</taxon>
        <taxon>Magnoliopsida</taxon>
        <taxon>Liliopsida</taxon>
        <taxon>Zingiberales</taxon>
        <taxon>Musaceae</taxon>
        <taxon>Musa</taxon>
    </lineage>
</organism>
<dbReference type="PANTHER" id="PTHR31448:SF3">
    <property type="entry name" value="MYOSIN-BINDING PROTEIN 2"/>
    <property type="match status" value="1"/>
</dbReference>
<proteinExistence type="predicted"/>